<dbReference type="InterPro" id="IPR021074">
    <property type="entry name" value="Formate_DH_dsu"/>
</dbReference>
<protein>
    <submittedName>
        <fullName evidence="1">Formate dehydrogenase subunit delta</fullName>
    </submittedName>
</protein>
<gene>
    <name evidence="1" type="ORF">RI844_14515</name>
</gene>
<organism evidence="1 2">
    <name type="scientific">Thalassotalea fonticola</name>
    <dbReference type="NCBI Taxonomy" id="3065649"/>
    <lineage>
        <taxon>Bacteria</taxon>
        <taxon>Pseudomonadati</taxon>
        <taxon>Pseudomonadota</taxon>
        <taxon>Gammaproteobacteria</taxon>
        <taxon>Alteromonadales</taxon>
        <taxon>Colwelliaceae</taxon>
        <taxon>Thalassotalea</taxon>
    </lineage>
</organism>
<dbReference type="Proteomes" id="UP001301442">
    <property type="component" value="Chromosome"/>
</dbReference>
<proteinExistence type="predicted"/>
<dbReference type="RefSeq" id="WP_348395385.1">
    <property type="nucleotide sequence ID" value="NZ_CP136600.1"/>
</dbReference>
<sequence>MSNQISDNIGLHLSAEQAVDKVVNHIQLFWAQSMKNDLIAYYKNDGQLLNELSKLATIKLAEMQAAD</sequence>
<keyword evidence="2" id="KW-1185">Reference proteome</keyword>
<dbReference type="EMBL" id="CP136600">
    <property type="protein sequence ID" value="WOH36574.1"/>
    <property type="molecule type" value="Genomic_DNA"/>
</dbReference>
<evidence type="ECO:0000313" key="2">
    <source>
        <dbReference type="Proteomes" id="UP001301442"/>
    </source>
</evidence>
<evidence type="ECO:0000313" key="1">
    <source>
        <dbReference type="EMBL" id="WOH36574.1"/>
    </source>
</evidence>
<reference evidence="1 2" key="1">
    <citation type="submission" date="2023-09" db="EMBL/GenBank/DDBJ databases">
        <authorList>
            <person name="Qi X."/>
        </authorList>
    </citation>
    <scope>NUCLEOTIDE SEQUENCE [LARGE SCALE GENOMIC DNA]</scope>
    <source>
        <strain evidence="1 2">S1-1</strain>
    </source>
</reference>
<name>A0ABZ0GLI6_9GAMM</name>
<accession>A0ABZ0GLI6</accession>
<dbReference type="Pfam" id="PF11390">
    <property type="entry name" value="FdsD"/>
    <property type="match status" value="1"/>
</dbReference>